<dbReference type="Proteomes" id="UP000226106">
    <property type="component" value="Unassembled WGS sequence"/>
</dbReference>
<dbReference type="EMBL" id="NVCO01000007">
    <property type="protein sequence ID" value="PFT50788.1"/>
    <property type="molecule type" value="Genomic_DNA"/>
</dbReference>
<reference evidence="1 2" key="1">
    <citation type="submission" date="2017-09" db="EMBL/GenBank/DDBJ databases">
        <title>Large-scale bioinformatics analysis of Bacillus genomes uncovers conserved roles of natural products in bacterial physiology.</title>
        <authorList>
            <consortium name="Agbiome Team Llc"/>
            <person name="Bleich R.M."/>
            <person name="Grubbs K.J."/>
            <person name="Santa Maria K.C."/>
            <person name="Allen S.E."/>
            <person name="Farag S."/>
            <person name="Shank E.A."/>
            <person name="Bowers A."/>
        </authorList>
    </citation>
    <scope>NUCLEOTIDE SEQUENCE [LARGE SCALE GENOMIC DNA]</scope>
    <source>
        <strain evidence="1 2">AFS065400</strain>
    </source>
</reference>
<accession>A0A9X7ASE3</accession>
<protein>
    <submittedName>
        <fullName evidence="1">Uncharacterized protein</fullName>
    </submittedName>
</protein>
<organism evidence="1 2">
    <name type="scientific">Bacillus thuringiensis</name>
    <dbReference type="NCBI Taxonomy" id="1428"/>
    <lineage>
        <taxon>Bacteria</taxon>
        <taxon>Bacillati</taxon>
        <taxon>Bacillota</taxon>
        <taxon>Bacilli</taxon>
        <taxon>Bacillales</taxon>
        <taxon>Bacillaceae</taxon>
        <taxon>Bacillus</taxon>
        <taxon>Bacillus cereus group</taxon>
    </lineage>
</organism>
<gene>
    <name evidence="1" type="ORF">COK72_01935</name>
</gene>
<proteinExistence type="predicted"/>
<evidence type="ECO:0000313" key="2">
    <source>
        <dbReference type="Proteomes" id="UP000226106"/>
    </source>
</evidence>
<sequence length="144" mass="16735">MPTLKLSIPDPNKPCVRISGINYSKNPLNILGEVILERTETSGGLKQYKVMQTDFPKCFPLEESYWNITDMFCNACNKHIHDYTVTCLTKEYEKLRHSSNFPVFSKHKYKNGWKVLIYNPNEKRLDLPINELIDEGKEVVKLVV</sequence>
<name>A0A9X7ASE3_BACTU</name>
<dbReference type="AlphaFoldDB" id="A0A9X7ASE3"/>
<comment type="caution">
    <text evidence="1">The sequence shown here is derived from an EMBL/GenBank/DDBJ whole genome shotgun (WGS) entry which is preliminary data.</text>
</comment>
<evidence type="ECO:0000313" key="1">
    <source>
        <dbReference type="EMBL" id="PFT50788.1"/>
    </source>
</evidence>
<dbReference type="RefSeq" id="WP_098640107.1">
    <property type="nucleotide sequence ID" value="NZ_NVCO01000007.1"/>
</dbReference>